<organism evidence="10 11">
    <name type="scientific">Nocardioides mangrovi</name>
    <dbReference type="NCBI Taxonomy" id="2874580"/>
    <lineage>
        <taxon>Bacteria</taxon>
        <taxon>Bacillati</taxon>
        <taxon>Actinomycetota</taxon>
        <taxon>Actinomycetes</taxon>
        <taxon>Propionibacteriales</taxon>
        <taxon>Nocardioidaceae</taxon>
        <taxon>Nocardioides</taxon>
    </lineage>
</organism>
<keyword evidence="6 7" id="KW-0326">Glycosidase</keyword>
<keyword evidence="5" id="KW-1035">Host cytoplasm</keyword>
<feature type="region of interest" description="Disordered" evidence="8">
    <location>
        <begin position="257"/>
        <end position="296"/>
    </location>
</feature>
<dbReference type="EMBL" id="JAIQZJ010000001">
    <property type="protein sequence ID" value="MBZ5736905.1"/>
    <property type="molecule type" value="Genomic_DNA"/>
</dbReference>
<dbReference type="InterPro" id="IPR033907">
    <property type="entry name" value="Endolysin_autolysin"/>
</dbReference>
<dbReference type="InterPro" id="IPR036366">
    <property type="entry name" value="PGBDSf"/>
</dbReference>
<evidence type="ECO:0000256" key="4">
    <source>
        <dbReference type="ARBA" id="ARBA00022801"/>
    </source>
</evidence>
<dbReference type="PANTHER" id="PTHR38107:SF3">
    <property type="entry name" value="LYSOZYME RRRD-RELATED"/>
    <property type="match status" value="1"/>
</dbReference>
<dbReference type="Pfam" id="PF01471">
    <property type="entry name" value="PG_binding_1"/>
    <property type="match status" value="2"/>
</dbReference>
<dbReference type="PANTHER" id="PTHR38107">
    <property type="match status" value="1"/>
</dbReference>
<evidence type="ECO:0000256" key="8">
    <source>
        <dbReference type="SAM" id="MobiDB-lite"/>
    </source>
</evidence>
<dbReference type="Proteomes" id="UP000780875">
    <property type="component" value="Unassembled WGS sequence"/>
</dbReference>
<dbReference type="InterPro" id="IPR023347">
    <property type="entry name" value="Lysozyme_dom_sf"/>
</dbReference>
<dbReference type="InterPro" id="IPR038765">
    <property type="entry name" value="Papain-like_cys_pep_sf"/>
</dbReference>
<dbReference type="HAMAP" id="MF_04110">
    <property type="entry name" value="ENDOLYSIN_T4"/>
    <property type="match status" value="1"/>
</dbReference>
<gene>
    <name evidence="10" type="ORF">K8U61_01930</name>
</gene>
<dbReference type="InterPro" id="IPR036365">
    <property type="entry name" value="PGBD-like_sf"/>
</dbReference>
<dbReference type="SUPFAM" id="SSF53955">
    <property type="entry name" value="Lysozyme-like"/>
    <property type="match status" value="1"/>
</dbReference>
<evidence type="ECO:0000313" key="11">
    <source>
        <dbReference type="Proteomes" id="UP000780875"/>
    </source>
</evidence>
<evidence type="ECO:0000256" key="6">
    <source>
        <dbReference type="ARBA" id="ARBA00023295"/>
    </source>
</evidence>
<keyword evidence="2 7" id="KW-0929">Antimicrobial</keyword>
<reference evidence="10 11" key="1">
    <citation type="submission" date="2021-09" db="EMBL/GenBank/DDBJ databases">
        <title>Whole genome sequence of Nocardioides sp. GBK3QG-3.</title>
        <authorList>
            <person name="Tuo L."/>
        </authorList>
    </citation>
    <scope>NUCLEOTIDE SEQUENCE [LARGE SCALE GENOMIC DNA]</scope>
    <source>
        <strain evidence="10 11">GBK3QG-3</strain>
    </source>
</reference>
<keyword evidence="3 7" id="KW-0081">Bacteriolytic enzyme</keyword>
<comment type="similarity">
    <text evidence="7">Belongs to the glycosyl hydrolase 24 family.</text>
</comment>
<comment type="catalytic activity">
    <reaction evidence="1 7">
        <text>Hydrolysis of (1-&gt;4)-beta-linkages between N-acetylmuramic acid and N-acetyl-D-glucosamine residues in a peptidoglycan and between N-acetyl-D-glucosamine residues in chitodextrins.</text>
        <dbReference type="EC" id="3.2.1.17"/>
    </reaction>
</comment>
<feature type="domain" description="Peptidoglycan binding-like" evidence="9">
    <location>
        <begin position="177"/>
        <end position="215"/>
    </location>
</feature>
<accession>A0ABS7U7P2</accession>
<dbReference type="SUPFAM" id="SSF54001">
    <property type="entry name" value="Cysteine proteinases"/>
    <property type="match status" value="1"/>
</dbReference>
<keyword evidence="4 7" id="KW-0378">Hydrolase</keyword>
<evidence type="ECO:0000256" key="3">
    <source>
        <dbReference type="ARBA" id="ARBA00022638"/>
    </source>
</evidence>
<dbReference type="InterPro" id="IPR002477">
    <property type="entry name" value="Peptidoglycan-bd-like"/>
</dbReference>
<evidence type="ECO:0000256" key="7">
    <source>
        <dbReference type="RuleBase" id="RU003788"/>
    </source>
</evidence>
<dbReference type="InterPro" id="IPR034690">
    <property type="entry name" value="Endolysin_T4_type"/>
</dbReference>
<dbReference type="EC" id="3.2.1.17" evidence="7"/>
<feature type="compositionally biased region" description="Basic and acidic residues" evidence="8">
    <location>
        <begin position="260"/>
        <end position="269"/>
    </location>
</feature>
<sequence>MDKSPTHETPWSVDDAITFLNGEKDRDTTTWKQFCLRLAARAYGYAFSNVVDANGDGDNDVSDFWNTAKKEFKHPGDRKPPVGGLAIFGNPGRFGHIATVVRSGPDAVIVLANNDLDGGRVRPLSLAQIEDSLNLEYLGWFEPNFPLGTPGNPQGLPANGASQRVFHRALFVGNTDSESVRALQRRLNEVLDAGLEVSGAYDAATKRAVARFQSRVAHFSGAGADGAMFDPASGSGGELTAKLLFPTRRYEVRAGAVPSSDHRIDDGADGHAQPDNGGLVSRVMSPDPDQPATKRPRVDLAQLVPGRKNQSVRQLQHRLNHVIDAGLDLTGAYDDATVAAVRAWQLSIGDVDDADGVLGPKQFAVLFPQRQFTRAGAPPSTLTLSPRGEDFIIEFEGFSSTLYNDQAGHCTIGVGHLVHLGNCRPTEGGLENGITRARATTMLRNDAKSMIDSVASNVKVPLTQAQFDALVSFTFNVGVGNFETSTLLKKLNDGHPEAVPTQLKRWNKVTIDGQKVASDGLTRRRGREAKLFATGVYTA</sequence>
<keyword evidence="11" id="KW-1185">Reference proteome</keyword>
<evidence type="ECO:0000256" key="1">
    <source>
        <dbReference type="ARBA" id="ARBA00000632"/>
    </source>
</evidence>
<name>A0ABS7U7P2_9ACTN</name>
<dbReference type="RefSeq" id="WP_224121273.1">
    <property type="nucleotide sequence ID" value="NZ_JAIQZJ010000001.1"/>
</dbReference>
<evidence type="ECO:0000313" key="10">
    <source>
        <dbReference type="EMBL" id="MBZ5736905.1"/>
    </source>
</evidence>
<feature type="domain" description="Peptidoglycan binding-like" evidence="9">
    <location>
        <begin position="309"/>
        <end position="366"/>
    </location>
</feature>
<dbReference type="InterPro" id="IPR023346">
    <property type="entry name" value="Lysozyme-like_dom_sf"/>
</dbReference>
<protein>
    <recommendedName>
        <fullName evidence="7">Lysozyme</fullName>
        <ecNumber evidence="7">3.2.1.17</ecNumber>
    </recommendedName>
</protein>
<dbReference type="InterPro" id="IPR002196">
    <property type="entry name" value="Glyco_hydro_24"/>
</dbReference>
<dbReference type="CDD" id="cd00737">
    <property type="entry name" value="lyz_endolysin_autolysin"/>
    <property type="match status" value="1"/>
</dbReference>
<dbReference type="InterPro" id="IPR051018">
    <property type="entry name" value="Bacteriophage_GH24"/>
</dbReference>
<comment type="caution">
    <text evidence="10">The sequence shown here is derived from an EMBL/GenBank/DDBJ whole genome shotgun (WGS) entry which is preliminary data.</text>
</comment>
<dbReference type="SUPFAM" id="SSF47090">
    <property type="entry name" value="PGBD-like"/>
    <property type="match status" value="2"/>
</dbReference>
<dbReference type="Gene3D" id="1.10.530.40">
    <property type="match status" value="1"/>
</dbReference>
<evidence type="ECO:0000256" key="2">
    <source>
        <dbReference type="ARBA" id="ARBA00022529"/>
    </source>
</evidence>
<evidence type="ECO:0000256" key="5">
    <source>
        <dbReference type="ARBA" id="ARBA00023200"/>
    </source>
</evidence>
<dbReference type="Gene3D" id="1.10.101.10">
    <property type="entry name" value="PGBD-like superfamily/PGBD"/>
    <property type="match status" value="2"/>
</dbReference>
<evidence type="ECO:0000259" key="9">
    <source>
        <dbReference type="Pfam" id="PF01471"/>
    </source>
</evidence>
<dbReference type="Pfam" id="PF00959">
    <property type="entry name" value="Phage_lysozyme"/>
    <property type="match status" value="1"/>
</dbReference>
<proteinExistence type="inferred from homology"/>